<sequence>MSKEEINAFLGSGTTYQGNLIFQNAVRIDGSFKGEIQSEGSLIVGKEGSIEGTLDVGELILSGFFMGEVRATRKVTVHKTGRLQGTLVSPALIVEEGAIIDGQVVMQSPMPELSE</sequence>
<reference evidence="2 3" key="1">
    <citation type="submission" date="2005-11" db="EMBL/GenBank/DDBJ databases">
        <title>The complete genome sequence of Lawsonia intracellularis: the causative agent of proliferative enteropathy.</title>
        <authorList>
            <person name="Kaur K."/>
            <person name="Zhang Q."/>
            <person name="Beckler D."/>
            <person name="Munir S."/>
            <person name="Li L."/>
            <person name="Kinsley K."/>
            <person name="Herron L."/>
            <person name="Peterson A."/>
            <person name="May B."/>
            <person name="Singh S."/>
            <person name="Gebhart C."/>
            <person name="Kapur V."/>
        </authorList>
    </citation>
    <scope>NUCLEOTIDE SEQUENCE [LARGE SCALE GENOMIC DNA]</scope>
    <source>
        <strain evidence="2 3">PHE/MN1-00</strain>
    </source>
</reference>
<dbReference type="EMBL" id="AM180252">
    <property type="protein sequence ID" value="CAJ54453.1"/>
    <property type="molecule type" value="Genomic_DNA"/>
</dbReference>
<dbReference type="STRING" id="363253.LI0397"/>
<dbReference type="HOGENOM" id="CLU_072799_4_1_7"/>
<dbReference type="InterPro" id="IPR007607">
    <property type="entry name" value="BacA/B"/>
</dbReference>
<evidence type="ECO:0000313" key="2">
    <source>
        <dbReference type="EMBL" id="CAJ54453.1"/>
    </source>
</evidence>
<name>Q1MRC3_LAWIP</name>
<dbReference type="AlphaFoldDB" id="Q1MRC3"/>
<dbReference type="PANTHER" id="PTHR35024">
    <property type="entry name" value="HYPOTHETICAL CYTOSOLIC PROTEIN"/>
    <property type="match status" value="1"/>
</dbReference>
<dbReference type="eggNOG" id="COG1664">
    <property type="taxonomic scope" value="Bacteria"/>
</dbReference>
<evidence type="ECO:0000313" key="3">
    <source>
        <dbReference type="Proteomes" id="UP000002430"/>
    </source>
</evidence>
<dbReference type="PANTHER" id="PTHR35024:SF4">
    <property type="entry name" value="POLYMER-FORMING CYTOSKELETAL PROTEIN"/>
    <property type="match status" value="1"/>
</dbReference>
<evidence type="ECO:0000256" key="1">
    <source>
        <dbReference type="ARBA" id="ARBA00044755"/>
    </source>
</evidence>
<dbReference type="KEGG" id="lip:LI0397"/>
<comment type="similarity">
    <text evidence="1">Belongs to the bactofilin family.</text>
</comment>
<gene>
    <name evidence="2" type="ordered locus">LI0397</name>
</gene>
<proteinExistence type="inferred from homology"/>
<accession>Q1MRC3</accession>
<dbReference type="Proteomes" id="UP000002430">
    <property type="component" value="Chromosome"/>
</dbReference>
<dbReference type="OrthoDB" id="9789407at2"/>
<keyword evidence="3" id="KW-1185">Reference proteome</keyword>
<dbReference type="Pfam" id="PF04519">
    <property type="entry name" value="Bactofilin"/>
    <property type="match status" value="1"/>
</dbReference>
<protein>
    <submittedName>
        <fullName evidence="2">Integral membrane protein CcmA involved in cell shape determination</fullName>
    </submittedName>
</protein>
<dbReference type="RefSeq" id="WP_011526482.1">
    <property type="nucleotide sequence ID" value="NC_008011.1"/>
</dbReference>
<organism evidence="2 3">
    <name type="scientific">Lawsonia intracellularis (strain PHE/MN1-00)</name>
    <dbReference type="NCBI Taxonomy" id="363253"/>
    <lineage>
        <taxon>Bacteria</taxon>
        <taxon>Pseudomonadati</taxon>
        <taxon>Thermodesulfobacteriota</taxon>
        <taxon>Desulfovibrionia</taxon>
        <taxon>Desulfovibrionales</taxon>
        <taxon>Desulfovibrionaceae</taxon>
        <taxon>Lawsonia</taxon>
    </lineage>
</organism>